<dbReference type="InterPro" id="IPR013103">
    <property type="entry name" value="RVT_2"/>
</dbReference>
<dbReference type="InterPro" id="IPR043502">
    <property type="entry name" value="DNA/RNA_pol_sf"/>
</dbReference>
<evidence type="ECO:0000313" key="2">
    <source>
        <dbReference type="EMBL" id="KAL0371777.1"/>
    </source>
</evidence>
<reference evidence="2" key="1">
    <citation type="submission" date="2020-06" db="EMBL/GenBank/DDBJ databases">
        <authorList>
            <person name="Li T."/>
            <person name="Hu X."/>
            <person name="Zhang T."/>
            <person name="Song X."/>
            <person name="Zhang H."/>
            <person name="Dai N."/>
            <person name="Sheng W."/>
            <person name="Hou X."/>
            <person name="Wei L."/>
        </authorList>
    </citation>
    <scope>NUCLEOTIDE SEQUENCE</scope>
    <source>
        <strain evidence="2">KEN8</strain>
        <tissue evidence="2">Leaf</tissue>
    </source>
</reference>
<dbReference type="PANTHER" id="PTHR11439:SF465">
    <property type="entry name" value="REVERSE TRANSCRIPTASE TY1_COPIA-TYPE DOMAIN-CONTAINING PROTEIN"/>
    <property type="match status" value="1"/>
</dbReference>
<protein>
    <submittedName>
        <fullName evidence="2">Retrovirus-related Pol polyprotein from transposon RE2</fullName>
    </submittedName>
</protein>
<comment type="caution">
    <text evidence="2">The sequence shown here is derived from an EMBL/GenBank/DDBJ whole genome shotgun (WGS) entry which is preliminary data.</text>
</comment>
<dbReference type="SUPFAM" id="SSF56672">
    <property type="entry name" value="DNA/RNA polymerases"/>
    <property type="match status" value="1"/>
</dbReference>
<dbReference type="AlphaFoldDB" id="A0AAW2QVP8"/>
<name>A0AAW2QVP8_9LAMI</name>
<accession>A0AAW2QVP8</accession>
<dbReference type="CDD" id="cd09272">
    <property type="entry name" value="RNase_HI_RT_Ty1"/>
    <property type="match status" value="1"/>
</dbReference>
<evidence type="ECO:0000259" key="1">
    <source>
        <dbReference type="Pfam" id="PF07727"/>
    </source>
</evidence>
<gene>
    <name evidence="2" type="ORF">Scaly_0859300</name>
</gene>
<feature type="domain" description="Reverse transcriptase Ty1/copia-type" evidence="1">
    <location>
        <begin position="2"/>
        <end position="143"/>
    </location>
</feature>
<reference evidence="2" key="2">
    <citation type="journal article" date="2024" name="Plant">
        <title>Genomic evolution and insights into agronomic trait innovations of Sesamum species.</title>
        <authorList>
            <person name="Miao H."/>
            <person name="Wang L."/>
            <person name="Qu L."/>
            <person name="Liu H."/>
            <person name="Sun Y."/>
            <person name="Le M."/>
            <person name="Wang Q."/>
            <person name="Wei S."/>
            <person name="Zheng Y."/>
            <person name="Lin W."/>
            <person name="Duan Y."/>
            <person name="Cao H."/>
            <person name="Xiong S."/>
            <person name="Wang X."/>
            <person name="Wei L."/>
            <person name="Li C."/>
            <person name="Ma Q."/>
            <person name="Ju M."/>
            <person name="Zhao R."/>
            <person name="Li G."/>
            <person name="Mu C."/>
            <person name="Tian Q."/>
            <person name="Mei H."/>
            <person name="Zhang T."/>
            <person name="Gao T."/>
            <person name="Zhang H."/>
        </authorList>
    </citation>
    <scope>NUCLEOTIDE SEQUENCE</scope>
    <source>
        <strain evidence="2">KEN8</strain>
    </source>
</reference>
<dbReference type="Pfam" id="PF07727">
    <property type="entry name" value="RVT_2"/>
    <property type="match status" value="1"/>
</dbReference>
<sequence length="381" mass="42634">MEPPQSFVGAAPGQVCKLQKSLYGLKQASRQWNLELTTKLLDFGFSQSTHEHCLFTKSSDCEFTALLVYVDDILLTGNSESALHAVRDYLDDLFTIKDLGQAKYFLGLELARSSHGLQVSQHKYLQDILVDTSMLAAKPASTPFPLGLKLVLEDGALLPNPKKYRRLLYLGFTRPHISFTVQQLRHFLQSPRTSHWDAALHVLRYLKGTPSTSLFFSSASSSQLTAYLDASWASCLDSRRSITGYCIFLGTSLVSWKTKKQATVSRSSAEAEYRSMASTVCELLWITYLLRDFGVSVSLPILFWCDNQAALHITVNPVFHERTKHLDIDCHLVRDQFKLGFIAPSHISGSAQLADLFTKSLPVGDFIRFLAKMGLFSHVPS</sequence>
<organism evidence="2">
    <name type="scientific">Sesamum calycinum</name>
    <dbReference type="NCBI Taxonomy" id="2727403"/>
    <lineage>
        <taxon>Eukaryota</taxon>
        <taxon>Viridiplantae</taxon>
        <taxon>Streptophyta</taxon>
        <taxon>Embryophyta</taxon>
        <taxon>Tracheophyta</taxon>
        <taxon>Spermatophyta</taxon>
        <taxon>Magnoliopsida</taxon>
        <taxon>eudicotyledons</taxon>
        <taxon>Gunneridae</taxon>
        <taxon>Pentapetalae</taxon>
        <taxon>asterids</taxon>
        <taxon>lamiids</taxon>
        <taxon>Lamiales</taxon>
        <taxon>Pedaliaceae</taxon>
        <taxon>Sesamum</taxon>
    </lineage>
</organism>
<dbReference type="EMBL" id="JACGWM010000005">
    <property type="protein sequence ID" value="KAL0371777.1"/>
    <property type="molecule type" value="Genomic_DNA"/>
</dbReference>
<proteinExistence type="predicted"/>
<dbReference type="PANTHER" id="PTHR11439">
    <property type="entry name" value="GAG-POL-RELATED RETROTRANSPOSON"/>
    <property type="match status" value="1"/>
</dbReference>